<keyword evidence="1" id="KW-0812">Transmembrane</keyword>
<keyword evidence="1" id="KW-0472">Membrane</keyword>
<dbReference type="AlphaFoldDB" id="A0A2N3I4H1"/>
<name>A0A2N3I4H1_9BACT</name>
<reference evidence="2 3" key="1">
    <citation type="journal article" date="2017" name="Front. Microbiol.">
        <title>Labilibaculum manganireducens gen. nov., sp. nov. and Labilibaculum filiforme sp. nov., Novel Bacteroidetes Isolated from Subsurface Sediments of the Baltic Sea.</title>
        <authorList>
            <person name="Vandieken V."/>
            <person name="Marshall I.P."/>
            <person name="Niemann H."/>
            <person name="Engelen B."/>
            <person name="Cypionka H."/>
        </authorList>
    </citation>
    <scope>NUCLEOTIDE SEQUENCE [LARGE SCALE GENOMIC DNA]</scope>
    <source>
        <strain evidence="2 3">59.10-2M</strain>
    </source>
</reference>
<organism evidence="2 3">
    <name type="scientific">Labilibaculum manganireducens</name>
    <dbReference type="NCBI Taxonomy" id="1940525"/>
    <lineage>
        <taxon>Bacteria</taxon>
        <taxon>Pseudomonadati</taxon>
        <taxon>Bacteroidota</taxon>
        <taxon>Bacteroidia</taxon>
        <taxon>Marinilabiliales</taxon>
        <taxon>Marinifilaceae</taxon>
        <taxon>Labilibaculum</taxon>
    </lineage>
</organism>
<dbReference type="RefSeq" id="WP_101310329.1">
    <property type="nucleotide sequence ID" value="NZ_MVDE01000020.1"/>
</dbReference>
<accession>A0A2N3I4H1</accession>
<evidence type="ECO:0000256" key="1">
    <source>
        <dbReference type="SAM" id="Phobius"/>
    </source>
</evidence>
<comment type="caution">
    <text evidence="2">The sequence shown here is derived from an EMBL/GenBank/DDBJ whole genome shotgun (WGS) entry which is preliminary data.</text>
</comment>
<gene>
    <name evidence="2" type="ORF">BZG01_13245</name>
</gene>
<proteinExistence type="predicted"/>
<feature type="transmembrane region" description="Helical" evidence="1">
    <location>
        <begin position="21"/>
        <end position="40"/>
    </location>
</feature>
<protein>
    <submittedName>
        <fullName evidence="2">Uncharacterized protein</fullName>
    </submittedName>
</protein>
<keyword evidence="3" id="KW-1185">Reference proteome</keyword>
<evidence type="ECO:0000313" key="3">
    <source>
        <dbReference type="Proteomes" id="UP000233618"/>
    </source>
</evidence>
<sequence length="263" mass="30898">MKLKELLFDKTNKILNYFKNNIINILIQFVVTFSGVYLSLDLLEKQNAEIEKREIESLYRVIKEDFRQTYALTANNMADENIRIRMENKRLAVPENKYIGSAYIVFPSTAELLLKDRTNLKYCSQESLTYFTHLLHKLRLTKDKLDNRGQYNKTAKNEQLLTDFMFYNTLLAMGYNILKQELEFQSERISKQKLTETLKNIESKCGILSEKYSSSFDGEIFNLTMDSIFIPIEQVINHGDSVSISLSHVGISWREFKKRHMLK</sequence>
<dbReference type="EMBL" id="MVDE01000020">
    <property type="protein sequence ID" value="PKQ65220.1"/>
    <property type="molecule type" value="Genomic_DNA"/>
</dbReference>
<keyword evidence="1" id="KW-1133">Transmembrane helix</keyword>
<dbReference type="Proteomes" id="UP000233618">
    <property type="component" value="Unassembled WGS sequence"/>
</dbReference>
<evidence type="ECO:0000313" key="2">
    <source>
        <dbReference type="EMBL" id="PKQ65220.1"/>
    </source>
</evidence>